<reference evidence="2 3" key="1">
    <citation type="submission" date="2017-11" db="EMBL/GenBank/DDBJ databases">
        <title>Understudied soil microbes with underappreciated capabilities: Untangling the Clostridium saccharolyticum group.</title>
        <authorList>
            <person name="Leschine S."/>
        </authorList>
    </citation>
    <scope>NUCLEOTIDE SEQUENCE [LARGE SCALE GENOMIC DNA]</scope>
    <source>
        <strain evidence="2 3">18A</strain>
    </source>
</reference>
<evidence type="ECO:0000313" key="2">
    <source>
        <dbReference type="EMBL" id="PJJ27764.1"/>
    </source>
</evidence>
<evidence type="ECO:0000313" key="3">
    <source>
        <dbReference type="Proteomes" id="UP000231092"/>
    </source>
</evidence>
<gene>
    <name evidence="2" type="ORF">H171_1240</name>
</gene>
<name>A0A2M8Z2T7_9FIRM</name>
<proteinExistence type="predicted"/>
<feature type="region of interest" description="Disordered" evidence="1">
    <location>
        <begin position="125"/>
        <end position="145"/>
    </location>
</feature>
<accession>A0A2M8Z2T7</accession>
<dbReference type="RefSeq" id="WP_100304355.1">
    <property type="nucleotide sequence ID" value="NZ_PGET01000001.1"/>
</dbReference>
<dbReference type="AlphaFoldDB" id="A0A2M8Z2T7"/>
<dbReference type="Proteomes" id="UP000231092">
    <property type="component" value="Unassembled WGS sequence"/>
</dbReference>
<organism evidence="2 3">
    <name type="scientific">[Clostridium] celerecrescens 18A</name>
    <dbReference type="NCBI Taxonomy" id="1286362"/>
    <lineage>
        <taxon>Bacteria</taxon>
        <taxon>Bacillati</taxon>
        <taxon>Bacillota</taxon>
        <taxon>Clostridia</taxon>
        <taxon>Lachnospirales</taxon>
        <taxon>Lachnospiraceae</taxon>
        <taxon>Lacrimispora</taxon>
    </lineage>
</organism>
<dbReference type="EMBL" id="PGET01000001">
    <property type="protein sequence ID" value="PJJ27764.1"/>
    <property type="molecule type" value="Genomic_DNA"/>
</dbReference>
<sequence>MGCPIIPTIQCQLNCPYRECKKQITADEMRLSERIDIEIKLDPLPDDYRSRWARNNSERNKANKRRHYIENYDSYKARRMAYYQGHKEEILSKQHEYYQRNKELINARDRDRKRDRWAENPEYYRQKQREYRAKRKAEKSLSLNT</sequence>
<evidence type="ECO:0000256" key="1">
    <source>
        <dbReference type="SAM" id="MobiDB-lite"/>
    </source>
</evidence>
<comment type="caution">
    <text evidence="2">The sequence shown here is derived from an EMBL/GenBank/DDBJ whole genome shotgun (WGS) entry which is preliminary data.</text>
</comment>
<protein>
    <submittedName>
        <fullName evidence="2">Uncharacterized protein</fullName>
    </submittedName>
</protein>